<dbReference type="InterPro" id="IPR053465">
    <property type="entry name" value="Sortase_Class_E"/>
</dbReference>
<dbReference type="CDD" id="cd05830">
    <property type="entry name" value="Sortase_E"/>
    <property type="match status" value="1"/>
</dbReference>
<evidence type="ECO:0000313" key="4">
    <source>
        <dbReference type="EMBL" id="RAY11401.1"/>
    </source>
</evidence>
<dbReference type="Gene3D" id="2.40.260.10">
    <property type="entry name" value="Sortase"/>
    <property type="match status" value="1"/>
</dbReference>
<dbReference type="EMBL" id="QLYX01000019">
    <property type="protein sequence ID" value="RAY11401.1"/>
    <property type="molecule type" value="Genomic_DNA"/>
</dbReference>
<evidence type="ECO:0000256" key="1">
    <source>
        <dbReference type="ARBA" id="ARBA00022801"/>
    </source>
</evidence>
<dbReference type="NCBIfam" id="TIGR01076">
    <property type="entry name" value="sortase_fam"/>
    <property type="match status" value="1"/>
</dbReference>
<feature type="active site" description="Proton donor/acceptor" evidence="2">
    <location>
        <position position="128"/>
    </location>
</feature>
<accession>A0A365GX44</accession>
<keyword evidence="1" id="KW-0378">Hydrolase</keyword>
<protein>
    <recommendedName>
        <fullName evidence="6">Class E sortase</fullName>
    </recommendedName>
</protein>
<proteinExistence type="predicted"/>
<dbReference type="SUPFAM" id="SSF63817">
    <property type="entry name" value="Sortase"/>
    <property type="match status" value="1"/>
</dbReference>
<dbReference type="InterPro" id="IPR023365">
    <property type="entry name" value="Sortase_dom-sf"/>
</dbReference>
<feature type="active site" description="Acyl-thioester intermediate" evidence="2">
    <location>
        <position position="194"/>
    </location>
</feature>
<comment type="caution">
    <text evidence="4">The sequence shown here is derived from an EMBL/GenBank/DDBJ whole genome shotgun (WGS) entry which is preliminary data.</text>
</comment>
<keyword evidence="5" id="KW-1185">Reference proteome</keyword>
<dbReference type="InterPro" id="IPR005754">
    <property type="entry name" value="Sortase"/>
</dbReference>
<evidence type="ECO:0000256" key="2">
    <source>
        <dbReference type="PIRSR" id="PIRSR605754-1"/>
    </source>
</evidence>
<sequence>MAVIHPPATLRNGDGLVTQRDGVGPLHVFGEIVLTLGLVLLLFAGYEFYGKAWAAEQEQDRLDADLDRRWAAGPPVPGQPASRLHIPRLDRHWVVTLGVTQAALAHGPGHYPRSEDPGEVGNVAIAGHRMRSVFWDLDRLRTGDPVVVETRTGWFVYRVVRLAVVRPDQIEVVAPNPDKPKARPRRRLLTLTTCHPRFQNRQRLIVRAELAEVRSKKAGRPAALA</sequence>
<reference evidence="4 5" key="1">
    <citation type="submission" date="2018-06" db="EMBL/GenBank/DDBJ databases">
        <title>Actinomadura craniellae sp. nov. isolated from marine sponge Craniella sp.</title>
        <authorList>
            <person name="Li L."/>
            <person name="Xu Q.H."/>
            <person name="Lin H.W."/>
            <person name="Lu Y.H."/>
        </authorList>
    </citation>
    <scope>NUCLEOTIDE SEQUENCE [LARGE SCALE GENOMIC DNA]</scope>
    <source>
        <strain evidence="4 5">LHW63021</strain>
    </source>
</reference>
<keyword evidence="3" id="KW-0472">Membrane</keyword>
<name>A0A365GX44_9ACTN</name>
<keyword evidence="3" id="KW-0812">Transmembrane</keyword>
<dbReference type="GO" id="GO:0016787">
    <property type="term" value="F:hydrolase activity"/>
    <property type="evidence" value="ECO:0007669"/>
    <property type="project" value="UniProtKB-KW"/>
</dbReference>
<evidence type="ECO:0008006" key="6">
    <source>
        <dbReference type="Google" id="ProtNLM"/>
    </source>
</evidence>
<feature type="transmembrane region" description="Helical" evidence="3">
    <location>
        <begin position="28"/>
        <end position="49"/>
    </location>
</feature>
<gene>
    <name evidence="4" type="ORF">DPM19_30725</name>
</gene>
<keyword evidence="3" id="KW-1133">Transmembrane helix</keyword>
<evidence type="ECO:0000256" key="3">
    <source>
        <dbReference type="SAM" id="Phobius"/>
    </source>
</evidence>
<dbReference type="NCBIfam" id="NF033747">
    <property type="entry name" value="class_E_sortase"/>
    <property type="match status" value="1"/>
</dbReference>
<dbReference type="Pfam" id="PF04203">
    <property type="entry name" value="Sortase"/>
    <property type="match status" value="1"/>
</dbReference>
<dbReference type="AlphaFoldDB" id="A0A365GX44"/>
<evidence type="ECO:0000313" key="5">
    <source>
        <dbReference type="Proteomes" id="UP000251891"/>
    </source>
</evidence>
<dbReference type="Proteomes" id="UP000251891">
    <property type="component" value="Unassembled WGS sequence"/>
</dbReference>
<organism evidence="4 5">
    <name type="scientific">Actinomadura craniellae</name>
    <dbReference type="NCBI Taxonomy" id="2231787"/>
    <lineage>
        <taxon>Bacteria</taxon>
        <taxon>Bacillati</taxon>
        <taxon>Actinomycetota</taxon>
        <taxon>Actinomycetes</taxon>
        <taxon>Streptosporangiales</taxon>
        <taxon>Thermomonosporaceae</taxon>
        <taxon>Actinomadura</taxon>
    </lineage>
</organism>
<dbReference type="InterPro" id="IPR042003">
    <property type="entry name" value="Sortase_E"/>
</dbReference>